<evidence type="ECO:0000256" key="2">
    <source>
        <dbReference type="ARBA" id="ARBA00023082"/>
    </source>
</evidence>
<keyword evidence="2" id="KW-0731">Sigma factor</keyword>
<evidence type="ECO:0000313" key="5">
    <source>
        <dbReference type="EMBL" id="QOY38245.2"/>
    </source>
</evidence>
<organism evidence="5 6">
    <name type="scientific">Anaerobacillus isosaccharinicus</name>
    <dbReference type="NCBI Taxonomy" id="1532552"/>
    <lineage>
        <taxon>Bacteria</taxon>
        <taxon>Bacillati</taxon>
        <taxon>Bacillota</taxon>
        <taxon>Bacilli</taxon>
        <taxon>Bacillales</taxon>
        <taxon>Bacillaceae</taxon>
        <taxon>Anaerobacillus</taxon>
    </lineage>
</organism>
<dbReference type="SUPFAM" id="SSF88946">
    <property type="entry name" value="Sigma2 domain of RNA polymerase sigma factors"/>
    <property type="match status" value="1"/>
</dbReference>
<dbReference type="InterPro" id="IPR013325">
    <property type="entry name" value="RNA_pol_sigma_r2"/>
</dbReference>
<dbReference type="AlphaFoldDB" id="A0A7S7LC98"/>
<keyword evidence="6" id="KW-1185">Reference proteome</keyword>
<dbReference type="GO" id="GO:0016987">
    <property type="term" value="F:sigma factor activity"/>
    <property type="evidence" value="ECO:0007669"/>
    <property type="project" value="UniProtKB-KW"/>
</dbReference>
<gene>
    <name evidence="5" type="ORF">AWH56_012310</name>
</gene>
<dbReference type="PANTHER" id="PTHR30385:SF4">
    <property type="entry name" value="RNA POLYMERASE SIGMA-E FACTOR"/>
    <property type="match status" value="1"/>
</dbReference>
<dbReference type="SUPFAM" id="SSF88659">
    <property type="entry name" value="Sigma3 and sigma4 domains of RNA polymerase sigma factors"/>
    <property type="match status" value="1"/>
</dbReference>
<dbReference type="InterPro" id="IPR007627">
    <property type="entry name" value="RNA_pol_sigma70_r2"/>
</dbReference>
<reference evidence="5 6" key="1">
    <citation type="journal article" date="2017" name="Genome Announc.">
        <title>Draft Genome Sequences of Four Alkaliphilic Bacteria Belonging to the Anaerobacillus Genus.</title>
        <authorList>
            <person name="Bassil N.M."/>
            <person name="Lloyd J.R."/>
        </authorList>
    </citation>
    <scope>NUCLEOTIDE SEQUENCE [LARGE SCALE GENOMIC DNA]</scope>
    <source>
        <strain evidence="5 6">NB2006</strain>
    </source>
</reference>
<dbReference type="InterPro" id="IPR000792">
    <property type="entry name" value="Tscrpt_reg_LuxR_C"/>
</dbReference>
<proteinExistence type="predicted"/>
<dbReference type="InterPro" id="IPR036388">
    <property type="entry name" value="WH-like_DNA-bd_sf"/>
</dbReference>
<evidence type="ECO:0000313" key="6">
    <source>
        <dbReference type="Proteomes" id="UP000180175"/>
    </source>
</evidence>
<keyword evidence="3" id="KW-0238">DNA-binding</keyword>
<sequence>MKHEVWRYDSQPLGRNNKGNRGIFGERAFRWRVSEMNRSFEEIVEAFTPLVKKQIRQLHGTKHFDELYQIGLIAIWEASERFSGEKGHFPSYVKKYIRGKMLHFLNKEKKIRERTVMFDEPEIIEQLPAQAATVVMTIPLRPVLSYLSDREKLWLVEHLEHGKGPKQIAKEHNVSVNTVKTWRLEAIKKLKLHLNTPCDGTYVSTT</sequence>
<keyword evidence="1" id="KW-0805">Transcription regulation</keyword>
<evidence type="ECO:0000256" key="4">
    <source>
        <dbReference type="ARBA" id="ARBA00023163"/>
    </source>
</evidence>
<accession>A0A7S7LC98</accession>
<dbReference type="NCBIfam" id="TIGR02937">
    <property type="entry name" value="sigma70-ECF"/>
    <property type="match status" value="1"/>
</dbReference>
<reference evidence="5 6" key="2">
    <citation type="journal article" date="2019" name="Int. J. Syst. Evol. Microbiol.">
        <title>Anaerobacillus isosaccharinicus sp. nov., an alkaliphilic bacterium which degrades isosaccharinic acid.</title>
        <authorList>
            <person name="Bassil N.M."/>
            <person name="Lloyd J.R."/>
        </authorList>
    </citation>
    <scope>NUCLEOTIDE SEQUENCE [LARGE SCALE GENOMIC DNA]</scope>
    <source>
        <strain evidence="5 6">NB2006</strain>
    </source>
</reference>
<name>A0A7S7LC98_9BACI</name>
<protein>
    <submittedName>
        <fullName evidence="5">Sigma-70 family RNA polymerase sigma factor</fullName>
    </submittedName>
</protein>
<dbReference type="EMBL" id="CP063356">
    <property type="protein sequence ID" value="QOY38245.2"/>
    <property type="molecule type" value="Genomic_DNA"/>
</dbReference>
<dbReference type="KEGG" id="aia:AWH56_012310"/>
<dbReference type="GO" id="GO:0006352">
    <property type="term" value="P:DNA-templated transcription initiation"/>
    <property type="evidence" value="ECO:0007669"/>
    <property type="project" value="InterPro"/>
</dbReference>
<dbReference type="Pfam" id="PF04542">
    <property type="entry name" value="Sigma70_r2"/>
    <property type="match status" value="1"/>
</dbReference>
<dbReference type="PANTHER" id="PTHR30385">
    <property type="entry name" value="SIGMA FACTOR F FLAGELLAR"/>
    <property type="match status" value="1"/>
</dbReference>
<dbReference type="Gene3D" id="1.10.10.10">
    <property type="entry name" value="Winged helix-like DNA-binding domain superfamily/Winged helix DNA-binding domain"/>
    <property type="match status" value="1"/>
</dbReference>
<dbReference type="GO" id="GO:0003677">
    <property type="term" value="F:DNA binding"/>
    <property type="evidence" value="ECO:0007669"/>
    <property type="project" value="UniProtKB-KW"/>
</dbReference>
<dbReference type="InterPro" id="IPR014284">
    <property type="entry name" value="RNA_pol_sigma-70_dom"/>
</dbReference>
<evidence type="ECO:0000256" key="1">
    <source>
        <dbReference type="ARBA" id="ARBA00023015"/>
    </source>
</evidence>
<dbReference type="Pfam" id="PF00196">
    <property type="entry name" value="GerE"/>
    <property type="match status" value="1"/>
</dbReference>
<evidence type="ECO:0000256" key="3">
    <source>
        <dbReference type="ARBA" id="ARBA00023125"/>
    </source>
</evidence>
<dbReference type="Proteomes" id="UP000180175">
    <property type="component" value="Chromosome"/>
</dbReference>
<keyword evidence="4" id="KW-0804">Transcription</keyword>
<dbReference type="InterPro" id="IPR013324">
    <property type="entry name" value="RNA_pol_sigma_r3/r4-like"/>
</dbReference>
<dbReference type="Gene3D" id="1.10.1740.10">
    <property type="match status" value="1"/>
</dbReference>